<dbReference type="Pfam" id="PF05164">
    <property type="entry name" value="ZapA"/>
    <property type="match status" value="1"/>
</dbReference>
<dbReference type="OrthoDB" id="5297208at2"/>
<dbReference type="Proteomes" id="UP000243719">
    <property type="component" value="Unassembled WGS sequence"/>
</dbReference>
<dbReference type="STRING" id="1770053.SAMN05216551_10478"/>
<name>A0A1H2PMZ3_9BURK</name>
<dbReference type="RefSeq" id="WP_091906856.1">
    <property type="nucleotide sequence ID" value="NZ_FNLO01000004.1"/>
</dbReference>
<proteinExistence type="predicted"/>
<dbReference type="SUPFAM" id="SSF102829">
    <property type="entry name" value="Cell division protein ZapA-like"/>
    <property type="match status" value="1"/>
</dbReference>
<evidence type="ECO:0000256" key="1">
    <source>
        <dbReference type="ARBA" id="ARBA00004496"/>
    </source>
</evidence>
<evidence type="ECO:0000313" key="10">
    <source>
        <dbReference type="EMBL" id="SDV48011.1"/>
    </source>
</evidence>
<dbReference type="InterPro" id="IPR007838">
    <property type="entry name" value="Cell_div_ZapA-like"/>
</dbReference>
<evidence type="ECO:0000256" key="9">
    <source>
        <dbReference type="ARBA" id="ARBA00033158"/>
    </source>
</evidence>
<sequence>MTAKHIEVYILGQSYRLSCRPENEAALRQAVARVDSEMNRARDNNRVRGTDRIAVMAAITLASELGNLRRSIDHGDALPADEIRRSVQLLNDRIGRALDDAN</sequence>
<dbReference type="InterPro" id="IPR042233">
    <property type="entry name" value="Cell_div_ZapA_N"/>
</dbReference>
<keyword evidence="3" id="KW-0963">Cytoplasm</keyword>
<evidence type="ECO:0000256" key="6">
    <source>
        <dbReference type="ARBA" id="ARBA00023306"/>
    </source>
</evidence>
<comment type="subcellular location">
    <subcellularLocation>
        <location evidence="1">Cytoplasm</location>
    </subcellularLocation>
</comment>
<evidence type="ECO:0000313" key="11">
    <source>
        <dbReference type="Proteomes" id="UP000243719"/>
    </source>
</evidence>
<protein>
    <recommendedName>
        <fullName evidence="2">Cell division protein ZapA</fullName>
    </recommendedName>
    <alternativeName>
        <fullName evidence="9">Z ring-associated protein ZapA</fullName>
    </alternativeName>
</protein>
<dbReference type="PANTHER" id="PTHR34981:SF1">
    <property type="entry name" value="CELL DIVISION PROTEIN ZAPA"/>
    <property type="match status" value="1"/>
</dbReference>
<dbReference type="GO" id="GO:0043093">
    <property type="term" value="P:FtsZ-dependent cytokinesis"/>
    <property type="evidence" value="ECO:0007669"/>
    <property type="project" value="TreeGrafter"/>
</dbReference>
<dbReference type="EMBL" id="FNLO01000004">
    <property type="protein sequence ID" value="SDV48011.1"/>
    <property type="molecule type" value="Genomic_DNA"/>
</dbReference>
<evidence type="ECO:0000256" key="4">
    <source>
        <dbReference type="ARBA" id="ARBA00022618"/>
    </source>
</evidence>
<evidence type="ECO:0000256" key="2">
    <source>
        <dbReference type="ARBA" id="ARBA00015195"/>
    </source>
</evidence>
<keyword evidence="4 10" id="KW-0132">Cell division</keyword>
<organism evidence="10 11">
    <name type="scientific">Chitinasiproducens palmae</name>
    <dbReference type="NCBI Taxonomy" id="1770053"/>
    <lineage>
        <taxon>Bacteria</taxon>
        <taxon>Pseudomonadati</taxon>
        <taxon>Pseudomonadota</taxon>
        <taxon>Betaproteobacteria</taxon>
        <taxon>Burkholderiales</taxon>
        <taxon>Burkholderiaceae</taxon>
        <taxon>Chitinasiproducens</taxon>
    </lineage>
</organism>
<dbReference type="GO" id="GO:0005829">
    <property type="term" value="C:cytosol"/>
    <property type="evidence" value="ECO:0007669"/>
    <property type="project" value="TreeGrafter"/>
</dbReference>
<dbReference type="Gene3D" id="1.20.5.50">
    <property type="match status" value="1"/>
</dbReference>
<comment type="subunit">
    <text evidence="8">Homodimer. Interacts with FtsZ.</text>
</comment>
<gene>
    <name evidence="10" type="ORF">SAMN05216551_10478</name>
</gene>
<dbReference type="AlphaFoldDB" id="A0A1H2PMZ3"/>
<comment type="function">
    <text evidence="7">Activator of cell division through the inhibition of FtsZ GTPase activity, therefore promoting FtsZ assembly into bundles of protofilaments necessary for the formation of the division Z ring. It is recruited early at mid-cell but it is not essential for cell division.</text>
</comment>
<dbReference type="Gene3D" id="3.30.160.880">
    <property type="entry name" value="Cell division protein ZapA protomer, N-terminal domain"/>
    <property type="match status" value="1"/>
</dbReference>
<dbReference type="GO" id="GO:0000921">
    <property type="term" value="P:septin ring assembly"/>
    <property type="evidence" value="ECO:0007669"/>
    <property type="project" value="TreeGrafter"/>
</dbReference>
<evidence type="ECO:0000256" key="3">
    <source>
        <dbReference type="ARBA" id="ARBA00022490"/>
    </source>
</evidence>
<keyword evidence="11" id="KW-1185">Reference proteome</keyword>
<evidence type="ECO:0000256" key="7">
    <source>
        <dbReference type="ARBA" id="ARBA00024910"/>
    </source>
</evidence>
<dbReference type="GO" id="GO:0030428">
    <property type="term" value="C:cell septum"/>
    <property type="evidence" value="ECO:0007669"/>
    <property type="project" value="TreeGrafter"/>
</dbReference>
<dbReference type="InterPro" id="IPR036192">
    <property type="entry name" value="Cell_div_ZapA-like_sf"/>
</dbReference>
<evidence type="ECO:0000256" key="5">
    <source>
        <dbReference type="ARBA" id="ARBA00023210"/>
    </source>
</evidence>
<accession>A0A1H2PMZ3</accession>
<evidence type="ECO:0000256" key="8">
    <source>
        <dbReference type="ARBA" id="ARBA00026068"/>
    </source>
</evidence>
<dbReference type="GO" id="GO:0000917">
    <property type="term" value="P:division septum assembly"/>
    <property type="evidence" value="ECO:0007669"/>
    <property type="project" value="UniProtKB-KW"/>
</dbReference>
<reference evidence="11" key="1">
    <citation type="submission" date="2016-09" db="EMBL/GenBank/DDBJ databases">
        <authorList>
            <person name="Varghese N."/>
            <person name="Submissions S."/>
        </authorList>
    </citation>
    <scope>NUCLEOTIDE SEQUENCE [LARGE SCALE GENOMIC DNA]</scope>
    <source>
        <strain evidence="11">JS23</strain>
    </source>
</reference>
<dbReference type="PANTHER" id="PTHR34981">
    <property type="entry name" value="CELL DIVISION PROTEIN ZAPA"/>
    <property type="match status" value="1"/>
</dbReference>
<keyword evidence="6" id="KW-0131">Cell cycle</keyword>
<dbReference type="GO" id="GO:0032153">
    <property type="term" value="C:cell division site"/>
    <property type="evidence" value="ECO:0007669"/>
    <property type="project" value="TreeGrafter"/>
</dbReference>
<keyword evidence="5" id="KW-0717">Septation</keyword>